<name>G3HIU6_CRIGR</name>
<dbReference type="SUPFAM" id="SSF56112">
    <property type="entry name" value="Protein kinase-like (PK-like)"/>
    <property type="match status" value="1"/>
</dbReference>
<dbReference type="EC" id="2.7.11.1" evidence="1"/>
<dbReference type="InterPro" id="IPR011009">
    <property type="entry name" value="Kinase-like_dom_sf"/>
</dbReference>
<dbReference type="Gene3D" id="1.10.510.10">
    <property type="entry name" value="Transferase(Phosphotransferase) domain 1"/>
    <property type="match status" value="1"/>
</dbReference>
<dbReference type="GO" id="GO:0005524">
    <property type="term" value="F:ATP binding"/>
    <property type="evidence" value="ECO:0007669"/>
    <property type="project" value="UniProtKB-KW"/>
</dbReference>
<keyword evidence="2" id="KW-0723">Serine/threonine-protein kinase</keyword>
<dbReference type="InterPro" id="IPR000719">
    <property type="entry name" value="Prot_kinase_dom"/>
</dbReference>
<evidence type="ECO:0000256" key="6">
    <source>
        <dbReference type="ARBA" id="ARBA00022840"/>
    </source>
</evidence>
<evidence type="ECO:0000259" key="9">
    <source>
        <dbReference type="PROSITE" id="PS50011"/>
    </source>
</evidence>
<dbReference type="GO" id="GO:0004674">
    <property type="term" value="F:protein serine/threonine kinase activity"/>
    <property type="evidence" value="ECO:0007669"/>
    <property type="project" value="UniProtKB-KW"/>
</dbReference>
<dbReference type="PROSITE" id="PS50011">
    <property type="entry name" value="PROTEIN_KINASE_DOM"/>
    <property type="match status" value="1"/>
</dbReference>
<dbReference type="PANTHER" id="PTHR24346:SF82">
    <property type="entry name" value="KP78A-RELATED"/>
    <property type="match status" value="1"/>
</dbReference>
<dbReference type="GO" id="GO:0035556">
    <property type="term" value="P:intracellular signal transduction"/>
    <property type="evidence" value="ECO:0007669"/>
    <property type="project" value="TreeGrafter"/>
</dbReference>
<evidence type="ECO:0000313" key="10">
    <source>
        <dbReference type="EMBL" id="EGV99595.1"/>
    </source>
</evidence>
<keyword evidence="4" id="KW-0547">Nucleotide-binding</keyword>
<dbReference type="PaxDb" id="10029-XP_007642460.1"/>
<evidence type="ECO:0000256" key="3">
    <source>
        <dbReference type="ARBA" id="ARBA00022679"/>
    </source>
</evidence>
<evidence type="ECO:0000256" key="4">
    <source>
        <dbReference type="ARBA" id="ARBA00022741"/>
    </source>
</evidence>
<keyword evidence="3" id="KW-0808">Transferase</keyword>
<reference evidence="11" key="1">
    <citation type="journal article" date="2011" name="Nat. Biotechnol.">
        <title>The genomic sequence of the Chinese hamster ovary (CHO)-K1 cell line.</title>
        <authorList>
            <person name="Xu X."/>
            <person name="Nagarajan H."/>
            <person name="Lewis N.E."/>
            <person name="Pan S."/>
            <person name="Cai Z."/>
            <person name="Liu X."/>
            <person name="Chen W."/>
            <person name="Xie M."/>
            <person name="Wang W."/>
            <person name="Hammond S."/>
            <person name="Andersen M.R."/>
            <person name="Neff N."/>
            <person name="Passarelli B."/>
            <person name="Koh W."/>
            <person name="Fan H.C."/>
            <person name="Wang J."/>
            <person name="Gui Y."/>
            <person name="Lee K.H."/>
            <person name="Betenbaugh M.J."/>
            <person name="Quake S.R."/>
            <person name="Famili I."/>
            <person name="Palsson B.O."/>
            <person name="Wang J."/>
        </authorList>
    </citation>
    <scope>NUCLEOTIDE SEQUENCE [LARGE SCALE GENOMIC DNA]</scope>
    <source>
        <strain evidence="11">CHO K1 cell line</strain>
    </source>
</reference>
<proteinExistence type="predicted"/>
<keyword evidence="6" id="KW-0067">ATP-binding</keyword>
<dbReference type="InParanoid" id="G3HIU6"/>
<dbReference type="Proteomes" id="UP000001075">
    <property type="component" value="Unassembled WGS sequence"/>
</dbReference>
<evidence type="ECO:0000256" key="1">
    <source>
        <dbReference type="ARBA" id="ARBA00012513"/>
    </source>
</evidence>
<organism evidence="10 11">
    <name type="scientific">Cricetulus griseus</name>
    <name type="common">Chinese hamster</name>
    <name type="synonym">Cricetulus barabensis griseus</name>
    <dbReference type="NCBI Taxonomy" id="10029"/>
    <lineage>
        <taxon>Eukaryota</taxon>
        <taxon>Metazoa</taxon>
        <taxon>Chordata</taxon>
        <taxon>Craniata</taxon>
        <taxon>Vertebrata</taxon>
        <taxon>Euteleostomi</taxon>
        <taxon>Mammalia</taxon>
        <taxon>Eutheria</taxon>
        <taxon>Euarchontoglires</taxon>
        <taxon>Glires</taxon>
        <taxon>Rodentia</taxon>
        <taxon>Myomorpha</taxon>
        <taxon>Muroidea</taxon>
        <taxon>Cricetidae</taxon>
        <taxon>Cricetinae</taxon>
        <taxon>Cricetulus</taxon>
    </lineage>
</organism>
<evidence type="ECO:0000256" key="2">
    <source>
        <dbReference type="ARBA" id="ARBA00022527"/>
    </source>
</evidence>
<gene>
    <name evidence="10" type="ORF">I79_010574</name>
</gene>
<protein>
    <recommendedName>
        <fullName evidence="1">non-specific serine/threonine protein kinase</fullName>
        <ecNumber evidence="1">2.7.11.1</ecNumber>
    </recommendedName>
</protein>
<dbReference type="FunFam" id="1.10.510.10:FF:000571">
    <property type="entry name" value="Maternal embryonic leucine zipper kinase"/>
    <property type="match status" value="1"/>
</dbReference>
<dbReference type="AlphaFoldDB" id="G3HIU6"/>
<dbReference type="eggNOG" id="KOG0586">
    <property type="taxonomic scope" value="Eukaryota"/>
</dbReference>
<evidence type="ECO:0000256" key="8">
    <source>
        <dbReference type="ARBA" id="ARBA00048679"/>
    </source>
</evidence>
<dbReference type="STRING" id="10029.G3HIU6"/>
<evidence type="ECO:0000313" key="11">
    <source>
        <dbReference type="Proteomes" id="UP000001075"/>
    </source>
</evidence>
<accession>G3HIU6</accession>
<sequence length="181" mass="20659">MVMEYVAGQDLQMFFRDIDNLKEKEARVIFKQFVSAVHHLHQRHIAHRDIKLDNILIDNAGNIKLCDFEMATQVAEGQMLQENCGTLLYMAPEILAAKRYDAPAGDKWSMGILLYALVTGYFPYEETTAHALYRLITHTKFAVPCHLSIPCHTIIARLLLVPPRHSLTICEVLESSWLGHI</sequence>
<feature type="domain" description="Protein kinase" evidence="9">
    <location>
        <begin position="1"/>
        <end position="178"/>
    </location>
</feature>
<keyword evidence="5 10" id="KW-0418">Kinase</keyword>
<evidence type="ECO:0000256" key="5">
    <source>
        <dbReference type="ARBA" id="ARBA00022777"/>
    </source>
</evidence>
<dbReference type="Pfam" id="PF00069">
    <property type="entry name" value="Pkinase"/>
    <property type="match status" value="1"/>
</dbReference>
<evidence type="ECO:0000256" key="7">
    <source>
        <dbReference type="ARBA" id="ARBA00047899"/>
    </source>
</evidence>
<comment type="catalytic activity">
    <reaction evidence="7">
        <text>L-threonyl-[protein] + ATP = O-phospho-L-threonyl-[protein] + ADP + H(+)</text>
        <dbReference type="Rhea" id="RHEA:46608"/>
        <dbReference type="Rhea" id="RHEA-COMP:11060"/>
        <dbReference type="Rhea" id="RHEA-COMP:11605"/>
        <dbReference type="ChEBI" id="CHEBI:15378"/>
        <dbReference type="ChEBI" id="CHEBI:30013"/>
        <dbReference type="ChEBI" id="CHEBI:30616"/>
        <dbReference type="ChEBI" id="CHEBI:61977"/>
        <dbReference type="ChEBI" id="CHEBI:456216"/>
        <dbReference type="EC" id="2.7.11.1"/>
    </reaction>
</comment>
<dbReference type="PROSITE" id="PS00108">
    <property type="entry name" value="PROTEIN_KINASE_ST"/>
    <property type="match status" value="1"/>
</dbReference>
<dbReference type="InterPro" id="IPR008271">
    <property type="entry name" value="Ser/Thr_kinase_AS"/>
</dbReference>
<dbReference type="SMART" id="SM00220">
    <property type="entry name" value="S_TKc"/>
    <property type="match status" value="1"/>
</dbReference>
<dbReference type="EMBL" id="JH000411">
    <property type="protein sequence ID" value="EGV99595.1"/>
    <property type="molecule type" value="Genomic_DNA"/>
</dbReference>
<comment type="catalytic activity">
    <reaction evidence="8">
        <text>L-seryl-[protein] + ATP = O-phospho-L-seryl-[protein] + ADP + H(+)</text>
        <dbReference type="Rhea" id="RHEA:17989"/>
        <dbReference type="Rhea" id="RHEA-COMP:9863"/>
        <dbReference type="Rhea" id="RHEA-COMP:11604"/>
        <dbReference type="ChEBI" id="CHEBI:15378"/>
        <dbReference type="ChEBI" id="CHEBI:29999"/>
        <dbReference type="ChEBI" id="CHEBI:30616"/>
        <dbReference type="ChEBI" id="CHEBI:83421"/>
        <dbReference type="ChEBI" id="CHEBI:456216"/>
        <dbReference type="EC" id="2.7.11.1"/>
    </reaction>
</comment>
<dbReference type="GO" id="GO:0005737">
    <property type="term" value="C:cytoplasm"/>
    <property type="evidence" value="ECO:0007669"/>
    <property type="project" value="TreeGrafter"/>
</dbReference>
<dbReference type="PANTHER" id="PTHR24346">
    <property type="entry name" value="MAP/MICROTUBULE AFFINITY-REGULATING KINASE"/>
    <property type="match status" value="1"/>
</dbReference>